<evidence type="ECO:0000313" key="4">
    <source>
        <dbReference type="Proteomes" id="UP000095598"/>
    </source>
</evidence>
<feature type="domain" description="Peptidase C51" evidence="2">
    <location>
        <begin position="52"/>
        <end position="135"/>
    </location>
</feature>
<dbReference type="SUPFAM" id="SSF47090">
    <property type="entry name" value="PGBD-like"/>
    <property type="match status" value="1"/>
</dbReference>
<evidence type="ECO:0000259" key="1">
    <source>
        <dbReference type="Pfam" id="PF01471"/>
    </source>
</evidence>
<accession>A0A173TVL9</accession>
<proteinExistence type="predicted"/>
<dbReference type="Gene3D" id="1.10.101.10">
    <property type="entry name" value="PGBD-like superfamily/PGBD"/>
    <property type="match status" value="1"/>
</dbReference>
<dbReference type="InterPro" id="IPR002477">
    <property type="entry name" value="Peptidoglycan-bd-like"/>
</dbReference>
<dbReference type="InterPro" id="IPR036365">
    <property type="entry name" value="PGBD-like_sf"/>
</dbReference>
<reference evidence="3 4" key="1">
    <citation type="submission" date="2015-09" db="EMBL/GenBank/DDBJ databases">
        <authorList>
            <consortium name="Pathogen Informatics"/>
        </authorList>
    </citation>
    <scope>NUCLEOTIDE SEQUENCE [LARGE SCALE GENOMIC DNA]</scope>
    <source>
        <strain evidence="3 4">2789STDY5608868</strain>
    </source>
</reference>
<dbReference type="InterPro" id="IPR036366">
    <property type="entry name" value="PGBDSf"/>
</dbReference>
<evidence type="ECO:0000259" key="2">
    <source>
        <dbReference type="Pfam" id="PF05257"/>
    </source>
</evidence>
<dbReference type="Pfam" id="PF05257">
    <property type="entry name" value="CHAP"/>
    <property type="match status" value="1"/>
</dbReference>
<dbReference type="Pfam" id="PF01471">
    <property type="entry name" value="PG_binding_1"/>
    <property type="match status" value="1"/>
</dbReference>
<dbReference type="RefSeq" id="WP_055259165.1">
    <property type="nucleotide sequence ID" value="NZ_CYXT01000019.1"/>
</dbReference>
<sequence length="251" mass="27998">MANTVNKVLNVAKGEVGYLEKKSNKYLNDKTKNAGSNNYTKYGAYFGINGPDAYWCDMFVDWCMVQAYGRDVAKNLLHGFSAYTPTSAQKFKDSDQWHKTPRIGDQIFFKNSQRICHTGIVYAVTDEMVFTIEGNTSNGTAVVPNGGAVCKKSYALGNSRIAGYGRPKYDNVKVSYSVVKKNSSKNAIKWLQKKLNANCTYANEHPLAIDGIWGAKTTQALKKYWKQLGWNTSGTYAGKKTCTALKKNRKK</sequence>
<dbReference type="InterPro" id="IPR007921">
    <property type="entry name" value="CHAP_dom"/>
</dbReference>
<evidence type="ECO:0008006" key="5">
    <source>
        <dbReference type="Google" id="ProtNLM"/>
    </source>
</evidence>
<gene>
    <name evidence="3" type="ORF">ERS852425_02392</name>
</gene>
<protein>
    <recommendedName>
        <fullName evidence="5">CHAP domain-containing protein</fullName>
    </recommendedName>
</protein>
<dbReference type="Proteomes" id="UP000095598">
    <property type="component" value="Unassembled WGS sequence"/>
</dbReference>
<dbReference type="EMBL" id="CYXT01000019">
    <property type="protein sequence ID" value="CUN06524.1"/>
    <property type="molecule type" value="Genomic_DNA"/>
</dbReference>
<dbReference type="AlphaFoldDB" id="A0A173TVL9"/>
<name>A0A173TVL9_ANAHA</name>
<organism evidence="3 4">
    <name type="scientific">Anaerostipes hadrus</name>
    <dbReference type="NCBI Taxonomy" id="649756"/>
    <lineage>
        <taxon>Bacteria</taxon>
        <taxon>Bacillati</taxon>
        <taxon>Bacillota</taxon>
        <taxon>Clostridia</taxon>
        <taxon>Lachnospirales</taxon>
        <taxon>Lachnospiraceae</taxon>
        <taxon>Anaerostipes</taxon>
    </lineage>
</organism>
<feature type="domain" description="Peptidoglycan binding-like" evidence="1">
    <location>
        <begin position="185"/>
        <end position="244"/>
    </location>
</feature>
<evidence type="ECO:0000313" key="3">
    <source>
        <dbReference type="EMBL" id="CUN06524.1"/>
    </source>
</evidence>